<dbReference type="InterPro" id="IPR007263">
    <property type="entry name" value="DCC1-like"/>
</dbReference>
<dbReference type="AlphaFoldDB" id="A0A4Q0R055"/>
<name>A0A4Q0R055_9BRAD</name>
<protein>
    <submittedName>
        <fullName evidence="1">DUF393 domain-containing protein</fullName>
    </submittedName>
</protein>
<organism evidence="1 2">
    <name type="scientific">Bradyrhizobium zhanjiangense</name>
    <dbReference type="NCBI Taxonomy" id="1325107"/>
    <lineage>
        <taxon>Bacteria</taxon>
        <taxon>Pseudomonadati</taxon>
        <taxon>Pseudomonadota</taxon>
        <taxon>Alphaproteobacteria</taxon>
        <taxon>Hyphomicrobiales</taxon>
        <taxon>Nitrobacteraceae</taxon>
        <taxon>Bradyrhizobium</taxon>
    </lineage>
</organism>
<accession>A0A4Q0R055</accession>
<dbReference type="Pfam" id="PF04134">
    <property type="entry name" value="DCC1-like"/>
    <property type="match status" value="1"/>
</dbReference>
<evidence type="ECO:0000313" key="1">
    <source>
        <dbReference type="EMBL" id="RXH03318.1"/>
    </source>
</evidence>
<comment type="caution">
    <text evidence="1">The sequence shown here is derived from an EMBL/GenBank/DDBJ whole genome shotgun (WGS) entry which is preliminary data.</text>
</comment>
<evidence type="ECO:0000313" key="2">
    <source>
        <dbReference type="Proteomes" id="UP000290174"/>
    </source>
</evidence>
<gene>
    <name evidence="1" type="ORF">EAS61_02265</name>
</gene>
<proteinExistence type="predicted"/>
<dbReference type="GO" id="GO:0015035">
    <property type="term" value="F:protein-disulfide reductase activity"/>
    <property type="evidence" value="ECO:0007669"/>
    <property type="project" value="InterPro"/>
</dbReference>
<sequence length="178" mass="20663">MWWTQYASAWRRASLCATFGIERTIELTHSDDEIWVVYDGECPLCSRYVLLYQLRERGQRIHLIDARSEHPIVGDIRARNLDLNEGMVVRWRGRHYHGADAMHLLATLAGETTVFNRLNRLVFSRPRLARALYPALVRGRKLLLRLLGRKLIDEINAPEQRIPVGPSDENIKHNDGVR</sequence>
<dbReference type="EMBL" id="RKMK01000001">
    <property type="protein sequence ID" value="RXH03318.1"/>
    <property type="molecule type" value="Genomic_DNA"/>
</dbReference>
<dbReference type="Proteomes" id="UP000290174">
    <property type="component" value="Unassembled WGS sequence"/>
</dbReference>
<reference evidence="1 2" key="1">
    <citation type="submission" date="2018-11" db="EMBL/GenBank/DDBJ databases">
        <title>Bradyrhizobium sp. nov., isolated from effective nodules of peanut in China.</title>
        <authorList>
            <person name="Li Y."/>
        </authorList>
    </citation>
    <scope>NUCLEOTIDE SEQUENCE [LARGE SCALE GENOMIC DNA]</scope>
    <source>
        <strain evidence="1 2">CCBAU 51770</strain>
    </source>
</reference>